<dbReference type="EMBL" id="JAIWYP010000004">
    <property type="protein sequence ID" value="KAH3833453.1"/>
    <property type="molecule type" value="Genomic_DNA"/>
</dbReference>
<name>A0A9D4K5J6_DREPO</name>
<dbReference type="SMART" id="SM01275">
    <property type="entry name" value="MamL-1"/>
    <property type="match status" value="1"/>
</dbReference>
<comment type="similarity">
    <text evidence="2">Belongs to the mastermind family.</text>
</comment>
<comment type="caution">
    <text evidence="7">The sequence shown here is derived from an EMBL/GenBank/DDBJ whole genome shotgun (WGS) entry which is preliminary data.</text>
</comment>
<keyword evidence="3" id="KW-0539">Nucleus</keyword>
<gene>
    <name evidence="7" type="ORF">DPMN_106763</name>
</gene>
<dbReference type="OrthoDB" id="5982619at2759"/>
<dbReference type="GO" id="GO:0003713">
    <property type="term" value="F:transcription coactivator activity"/>
    <property type="evidence" value="ECO:0007669"/>
    <property type="project" value="InterPro"/>
</dbReference>
<evidence type="ECO:0000256" key="3">
    <source>
        <dbReference type="ARBA" id="ARBA00023242"/>
    </source>
</evidence>
<feature type="domain" description="Neurogenic mastermind-like N-terminal" evidence="6">
    <location>
        <begin position="27"/>
        <end position="86"/>
    </location>
</feature>
<dbReference type="GO" id="GO:0016607">
    <property type="term" value="C:nuclear speck"/>
    <property type="evidence" value="ECO:0007669"/>
    <property type="project" value="InterPro"/>
</dbReference>
<comment type="subcellular location">
    <subcellularLocation>
        <location evidence="1">Nucleus</location>
    </subcellularLocation>
</comment>
<evidence type="ECO:0000313" key="8">
    <source>
        <dbReference type="Proteomes" id="UP000828390"/>
    </source>
</evidence>
<evidence type="ECO:0000256" key="5">
    <source>
        <dbReference type="SAM" id="MobiDB-lite"/>
    </source>
</evidence>
<sequence length="850" mass="94386">MKPSGLTPKVNYYTINSRDTMGDLLSPKRQDVIDRLKRRFELYKRRHNGVQQRYEFGKKALNEQSSQSALLLRQKWLESKAKKASKSKTKSDNTGSDHRNQMVTKKLRSKIDKAESSVTDLQQHIQTHAENVYRFDEDDGPSPAKTHATSTSCSASNVDVSVHINVHQVTSSGSKQDQTISANVTVNQTVRAHVESESDKISNVECKQEPSSVETKLNNSTEDNNNDSDIGQDFEDIFNAFEKEKDIDLPTELIDELKKFDEIYNTHVQESEGSSEAAGLKTSENSNMFASNMYMDASAGQGQVRSPPYRGASGQTVSAPITEGGLAAETLKQLAAQHQQHQPHVAMQQKQFGMKSAIDPFSDMSDTGNYSTARNGYPQEYYNTSSAGNGSYLGQNSIGYSNKPTISGYGMSPKQMTHYAPSPVADTGPSSLQQLQNQVAHFNTGPQMEITQTQQLQLSDGSHRMQMSQTQQIQLRQQPFPNISLTQQQGFSTSPNMGSNTSQSPPYMGDPMGMQSQHGMVHGKMHPDQRQHMPPQYMGRPPPEYKMQHAANGMSGMNSNGMGPNPLETIQNMVNTHPNQAYSSGVKSESNDIQNGMRSAQMSAMQQQQQHQQMGMSMSQAQLSYSNQSMQRQGSFPGAMPHQMAARPQQRPNTPSYTSAIMRNQRPPNVNIGPDGLNISQPRHAQEWAARGMNPMVAQAPRPGVQSTSPNMMHYRSFSTDGAAAQMQMHHQGQTQRSMHMNSMQSQHSAMMQQQQQHGNNPHAQQQMMMQQQHQRMQMSQQMAAQGHRQTPPYGMSQGYPQTSSSQDDILNLLDSAPNQSTDFFDVQTGVGSAEANWYDIEDILGNAVK</sequence>
<dbReference type="Pfam" id="PF09596">
    <property type="entry name" value="MamL-1"/>
    <property type="match status" value="1"/>
</dbReference>
<evidence type="ECO:0000256" key="2">
    <source>
        <dbReference type="ARBA" id="ARBA00008081"/>
    </source>
</evidence>
<keyword evidence="8" id="KW-1185">Reference proteome</keyword>
<reference evidence="7" key="1">
    <citation type="journal article" date="2019" name="bioRxiv">
        <title>The Genome of the Zebra Mussel, Dreissena polymorpha: A Resource for Invasive Species Research.</title>
        <authorList>
            <person name="McCartney M.A."/>
            <person name="Auch B."/>
            <person name="Kono T."/>
            <person name="Mallez S."/>
            <person name="Zhang Y."/>
            <person name="Obille A."/>
            <person name="Becker A."/>
            <person name="Abrahante J.E."/>
            <person name="Garbe J."/>
            <person name="Badalamenti J.P."/>
            <person name="Herman A."/>
            <person name="Mangelson H."/>
            <person name="Liachko I."/>
            <person name="Sullivan S."/>
            <person name="Sone E.D."/>
            <person name="Koren S."/>
            <person name="Silverstein K.A.T."/>
            <person name="Beckman K.B."/>
            <person name="Gohl D.M."/>
        </authorList>
    </citation>
    <scope>NUCLEOTIDE SEQUENCE</scope>
    <source>
        <strain evidence="7">Duluth1</strain>
        <tissue evidence="7">Whole animal</tissue>
    </source>
</reference>
<feature type="compositionally biased region" description="Polar residues" evidence="5">
    <location>
        <begin position="486"/>
        <end position="505"/>
    </location>
</feature>
<organism evidence="7 8">
    <name type="scientific">Dreissena polymorpha</name>
    <name type="common">Zebra mussel</name>
    <name type="synonym">Mytilus polymorpha</name>
    <dbReference type="NCBI Taxonomy" id="45954"/>
    <lineage>
        <taxon>Eukaryota</taxon>
        <taxon>Metazoa</taxon>
        <taxon>Spiralia</taxon>
        <taxon>Lophotrochozoa</taxon>
        <taxon>Mollusca</taxon>
        <taxon>Bivalvia</taxon>
        <taxon>Autobranchia</taxon>
        <taxon>Heteroconchia</taxon>
        <taxon>Euheterodonta</taxon>
        <taxon>Imparidentia</taxon>
        <taxon>Neoheterodontei</taxon>
        <taxon>Myida</taxon>
        <taxon>Dreissenoidea</taxon>
        <taxon>Dreissenidae</taxon>
        <taxon>Dreissena</taxon>
    </lineage>
</organism>
<dbReference type="GO" id="GO:0045944">
    <property type="term" value="P:positive regulation of transcription by RNA polymerase II"/>
    <property type="evidence" value="ECO:0007669"/>
    <property type="project" value="InterPro"/>
</dbReference>
<proteinExistence type="inferred from homology"/>
<evidence type="ECO:0000259" key="6">
    <source>
        <dbReference type="SMART" id="SM01275"/>
    </source>
</evidence>
<feature type="compositionally biased region" description="Basic and acidic residues" evidence="5">
    <location>
        <begin position="89"/>
        <end position="100"/>
    </location>
</feature>
<reference evidence="7" key="2">
    <citation type="submission" date="2020-11" db="EMBL/GenBank/DDBJ databases">
        <authorList>
            <person name="McCartney M.A."/>
            <person name="Auch B."/>
            <person name="Kono T."/>
            <person name="Mallez S."/>
            <person name="Becker A."/>
            <person name="Gohl D.M."/>
            <person name="Silverstein K.A.T."/>
            <person name="Koren S."/>
            <person name="Bechman K.B."/>
            <person name="Herman A."/>
            <person name="Abrahante J.E."/>
            <person name="Garbe J."/>
        </authorList>
    </citation>
    <scope>NUCLEOTIDE SEQUENCE</scope>
    <source>
        <strain evidence="7">Duluth1</strain>
        <tissue evidence="7">Whole animal</tissue>
    </source>
</reference>
<feature type="coiled-coil region" evidence="4">
    <location>
        <begin position="104"/>
        <end position="131"/>
    </location>
</feature>
<evidence type="ECO:0000256" key="1">
    <source>
        <dbReference type="ARBA" id="ARBA00004123"/>
    </source>
</evidence>
<accession>A0A9D4K5J6</accession>
<evidence type="ECO:0000256" key="4">
    <source>
        <dbReference type="SAM" id="Coils"/>
    </source>
</evidence>
<dbReference type="Proteomes" id="UP000828390">
    <property type="component" value="Unassembled WGS sequence"/>
</dbReference>
<feature type="region of interest" description="Disordered" evidence="5">
    <location>
        <begin position="81"/>
        <end position="101"/>
    </location>
</feature>
<feature type="region of interest" description="Disordered" evidence="5">
    <location>
        <begin position="783"/>
        <end position="805"/>
    </location>
</feature>
<feature type="compositionally biased region" description="Basic and acidic residues" evidence="5">
    <location>
        <begin position="195"/>
        <end position="208"/>
    </location>
</feature>
<dbReference type="InterPro" id="IPR046370">
    <property type="entry name" value="MAML_N_sf"/>
</dbReference>
<dbReference type="Gene3D" id="6.10.250.970">
    <property type="match status" value="1"/>
</dbReference>
<dbReference type="AlphaFoldDB" id="A0A9D4K5J6"/>
<feature type="region of interest" description="Disordered" evidence="5">
    <location>
        <begin position="736"/>
        <end position="766"/>
    </location>
</feature>
<protein>
    <recommendedName>
        <fullName evidence="6">Neurogenic mastermind-like N-terminal domain-containing protein</fullName>
    </recommendedName>
</protein>
<evidence type="ECO:0000313" key="7">
    <source>
        <dbReference type="EMBL" id="KAH3833453.1"/>
    </source>
</evidence>
<dbReference type="InterPro" id="IPR019082">
    <property type="entry name" value="Mastermind-like_N"/>
</dbReference>
<feature type="region of interest" description="Disordered" evidence="5">
    <location>
        <begin position="486"/>
        <end position="511"/>
    </location>
</feature>
<keyword evidence="4" id="KW-0175">Coiled coil</keyword>
<feature type="region of interest" description="Disordered" evidence="5">
    <location>
        <begin position="195"/>
        <end position="230"/>
    </location>
</feature>
<dbReference type="GO" id="GO:0007219">
    <property type="term" value="P:Notch signaling pathway"/>
    <property type="evidence" value="ECO:0007669"/>
    <property type="project" value="InterPro"/>
</dbReference>